<organism evidence="3 4">
    <name type="scientific">Setaria digitata</name>
    <dbReference type="NCBI Taxonomy" id="48799"/>
    <lineage>
        <taxon>Eukaryota</taxon>
        <taxon>Metazoa</taxon>
        <taxon>Ecdysozoa</taxon>
        <taxon>Nematoda</taxon>
        <taxon>Chromadorea</taxon>
        <taxon>Rhabditida</taxon>
        <taxon>Spirurina</taxon>
        <taxon>Spiruromorpha</taxon>
        <taxon>Filarioidea</taxon>
        <taxon>Setariidae</taxon>
        <taxon>Setaria</taxon>
    </lineage>
</organism>
<feature type="signal peptide" evidence="2">
    <location>
        <begin position="1"/>
        <end position="15"/>
    </location>
</feature>
<keyword evidence="1" id="KW-0472">Membrane</keyword>
<keyword evidence="1" id="KW-1133">Transmembrane helix</keyword>
<dbReference type="Proteomes" id="UP000887581">
    <property type="component" value="Unplaced"/>
</dbReference>
<keyword evidence="2" id="KW-0732">Signal</keyword>
<evidence type="ECO:0000313" key="4">
    <source>
        <dbReference type="WBParaSite" id="sdigi.contig98.g4274.t1"/>
    </source>
</evidence>
<dbReference type="AlphaFoldDB" id="A0A915Q895"/>
<proteinExistence type="predicted"/>
<protein>
    <submittedName>
        <fullName evidence="4">Uncharacterized protein</fullName>
    </submittedName>
</protein>
<accession>A0A915Q895</accession>
<evidence type="ECO:0000256" key="1">
    <source>
        <dbReference type="SAM" id="Phobius"/>
    </source>
</evidence>
<evidence type="ECO:0000313" key="3">
    <source>
        <dbReference type="Proteomes" id="UP000887581"/>
    </source>
</evidence>
<evidence type="ECO:0000256" key="2">
    <source>
        <dbReference type="SAM" id="SignalP"/>
    </source>
</evidence>
<feature type="transmembrane region" description="Helical" evidence="1">
    <location>
        <begin position="292"/>
        <end position="310"/>
    </location>
</feature>
<keyword evidence="1" id="KW-0812">Transmembrane</keyword>
<reference evidence="4" key="1">
    <citation type="submission" date="2022-11" db="UniProtKB">
        <authorList>
            <consortium name="WormBaseParasite"/>
        </authorList>
    </citation>
    <scope>IDENTIFICATION</scope>
</reference>
<sequence>MLGLLGLLSLDIIGGYPNFVEEIYIYDGRSNYAPKHVRQSATPFLPLSTILRSRIKNDPNCMMKGEVGEEKNLLDALTESKNETIGSYSYGDEIRINNGELSLLRPDVSGRCTHLYKQNMKYKVNYTATCRWHFHLDKGCHVDDMIKFLSNQISGTEVCDKTGDYCEVPILRRTAVQIIEKLMAAVGQERDTAVTSNDQTCDNYTTMSVRFAVQQGSILGLLIEFLPSSDKCHEDYCFLTTAISFREITERFLDKMKMSRYENSEGRFRCPSEITCPAELLYFVNTFDAGTFSAQFVILIPLLVLLLLYIS</sequence>
<name>A0A915Q895_9BILA</name>
<dbReference type="WBParaSite" id="sdigi.contig98.g4274.t1">
    <property type="protein sequence ID" value="sdigi.contig98.g4274.t1"/>
    <property type="gene ID" value="sdigi.contig98.g4274"/>
</dbReference>
<feature type="chain" id="PRO_5037387247" evidence="2">
    <location>
        <begin position="16"/>
        <end position="311"/>
    </location>
</feature>
<keyword evidence="3" id="KW-1185">Reference proteome</keyword>